<organism evidence="2 3">
    <name type="scientific">Cladophialophora psammophila CBS 110553</name>
    <dbReference type="NCBI Taxonomy" id="1182543"/>
    <lineage>
        <taxon>Eukaryota</taxon>
        <taxon>Fungi</taxon>
        <taxon>Dikarya</taxon>
        <taxon>Ascomycota</taxon>
        <taxon>Pezizomycotina</taxon>
        <taxon>Eurotiomycetes</taxon>
        <taxon>Chaetothyriomycetidae</taxon>
        <taxon>Chaetothyriales</taxon>
        <taxon>Herpotrichiellaceae</taxon>
        <taxon>Cladophialophora</taxon>
    </lineage>
</organism>
<dbReference type="AlphaFoldDB" id="W9WCG9"/>
<comment type="caution">
    <text evidence="2">The sequence shown here is derived from an EMBL/GenBank/DDBJ whole genome shotgun (WGS) entry which is preliminary data.</text>
</comment>
<dbReference type="OrthoDB" id="4130075at2759"/>
<dbReference type="HOGENOM" id="CLU_025452_1_1_1"/>
<dbReference type="EMBL" id="AMGX01000023">
    <property type="protein sequence ID" value="EXJ65797.1"/>
    <property type="molecule type" value="Genomic_DNA"/>
</dbReference>
<evidence type="ECO:0008006" key="4">
    <source>
        <dbReference type="Google" id="ProtNLM"/>
    </source>
</evidence>
<evidence type="ECO:0000256" key="1">
    <source>
        <dbReference type="SAM" id="MobiDB-lite"/>
    </source>
</evidence>
<feature type="region of interest" description="Disordered" evidence="1">
    <location>
        <begin position="15"/>
        <end position="60"/>
    </location>
</feature>
<feature type="compositionally biased region" description="Low complexity" evidence="1">
    <location>
        <begin position="80"/>
        <end position="96"/>
    </location>
</feature>
<dbReference type="RefSeq" id="XP_007749801.1">
    <property type="nucleotide sequence ID" value="XM_007751611.1"/>
</dbReference>
<accession>W9WCG9</accession>
<protein>
    <recommendedName>
        <fullName evidence="4">Transcription factor domain-containing protein</fullName>
    </recommendedName>
</protein>
<gene>
    <name evidence="2" type="ORF">A1O5_11038</name>
</gene>
<name>W9WCG9_9EURO</name>
<reference evidence="2 3" key="1">
    <citation type="submission" date="2013-03" db="EMBL/GenBank/DDBJ databases">
        <title>The Genome Sequence of Cladophialophora psammophila CBS 110553.</title>
        <authorList>
            <consortium name="The Broad Institute Genomics Platform"/>
            <person name="Cuomo C."/>
            <person name="de Hoog S."/>
            <person name="Gorbushina A."/>
            <person name="Walker B."/>
            <person name="Young S.K."/>
            <person name="Zeng Q."/>
            <person name="Gargeya S."/>
            <person name="Fitzgerald M."/>
            <person name="Haas B."/>
            <person name="Abouelleil A."/>
            <person name="Allen A.W."/>
            <person name="Alvarado L."/>
            <person name="Arachchi H.M."/>
            <person name="Berlin A.M."/>
            <person name="Chapman S.B."/>
            <person name="Gainer-Dewar J."/>
            <person name="Goldberg J."/>
            <person name="Griggs A."/>
            <person name="Gujja S."/>
            <person name="Hansen M."/>
            <person name="Howarth C."/>
            <person name="Imamovic A."/>
            <person name="Ireland A."/>
            <person name="Larimer J."/>
            <person name="McCowan C."/>
            <person name="Murphy C."/>
            <person name="Pearson M."/>
            <person name="Poon T.W."/>
            <person name="Priest M."/>
            <person name="Roberts A."/>
            <person name="Saif S."/>
            <person name="Shea T."/>
            <person name="Sisk P."/>
            <person name="Sykes S."/>
            <person name="Wortman J."/>
            <person name="Nusbaum C."/>
            <person name="Birren B."/>
        </authorList>
    </citation>
    <scope>NUCLEOTIDE SEQUENCE [LARGE SCALE GENOMIC DNA]</scope>
    <source>
        <strain evidence="2 3">CBS 110553</strain>
    </source>
</reference>
<proteinExistence type="predicted"/>
<feature type="compositionally biased region" description="Polar residues" evidence="1">
    <location>
        <begin position="38"/>
        <end position="55"/>
    </location>
</feature>
<dbReference type="GeneID" id="19195728"/>
<feature type="region of interest" description="Disordered" evidence="1">
    <location>
        <begin position="78"/>
        <end position="110"/>
    </location>
</feature>
<evidence type="ECO:0000313" key="2">
    <source>
        <dbReference type="EMBL" id="EXJ65797.1"/>
    </source>
</evidence>
<dbReference type="Proteomes" id="UP000019471">
    <property type="component" value="Unassembled WGS sequence"/>
</dbReference>
<sequence length="576" mass="64928">MAEASIKIVFQLGQGQGGQDGGISVKERRSHAARIGRLSSTQAAGSTVNKNQPSKHTVRYPAPRTQALYRLCVRKPNYASSSSSGSKSNASDSSSSSDEERQLTPPPVVLNGNSDPFAMLPIIITPLVNQCLTFMREALYPSIYYNSFFRRLYGSSHGPINVLQDSTWLPAQTARQDWGTAASSLTSEGQAMACIASFLGNMAPLMPEAGRLKIRREALIYTTKSSQLLRRSLDKLPNAGSKSVLLRDPSLITHVFWLFRAAVFSENKSSVAVHGKVLAQSIMQGFNEGFVDHLMIIQAINADCDDATKFMRRTHFDPDWYRTIIQPIWAMAEYILPPIPETAYVNINSTIEIPELREIFTNSLHQAAYCEDGMQVPHEAWGPLEQRQLAFAWFVTQSEYTMSKLLQIYFDLQGGNYVPYQTGAQQAPTPGQRLTQIGLALGLLYYVRVLGHETKINGQDIRDSSPEIIKHLRSTMQQVSVVATEDEKQHYREAHAWVYFLGAFEEERKGIPPTSTWFQRRLAEHVNVSREKSWNTSSSWIGYRRIFRTFLYTDWAYPSGFAWFDRIVTMYTMPVS</sequence>
<evidence type="ECO:0000313" key="3">
    <source>
        <dbReference type="Proteomes" id="UP000019471"/>
    </source>
</evidence>
<keyword evidence="3" id="KW-1185">Reference proteome</keyword>